<comment type="caution">
    <text evidence="1">The sequence shown here is derived from an EMBL/GenBank/DDBJ whole genome shotgun (WGS) entry which is preliminary data.</text>
</comment>
<evidence type="ECO:0008006" key="3">
    <source>
        <dbReference type="Google" id="ProtNLM"/>
    </source>
</evidence>
<reference evidence="1 2" key="1">
    <citation type="submission" date="2020-08" db="EMBL/GenBank/DDBJ databases">
        <title>Genomic Encyclopedia of Type Strains, Phase IV (KMG-V): Genome sequencing to study the core and pangenomes of soil and plant-associated prokaryotes.</title>
        <authorList>
            <person name="Whitman W."/>
        </authorList>
    </citation>
    <scope>NUCLEOTIDE SEQUENCE [LARGE SCALE GENOMIC DNA]</scope>
    <source>
        <strain evidence="1 2">M8UP14</strain>
    </source>
</reference>
<protein>
    <recommendedName>
        <fullName evidence="3">Decaheme-associated outer membrane protein, MtrB/PioB family</fullName>
    </recommendedName>
</protein>
<sequence>MNMPSSIPSLPHATLLIALLCAAIALPRPAISQIAAPPQAPIAVQPTSKDASAPTPTDNIRYGYTIHQSVDTGGHIVSQSGSGAMYDTLVNTQTGPRILNFSLEMRTVDPKNTPLFDHLSTNSFGYGGDPNSVTLLDVAKGKLYQFRGNFRRDRQYFDYNLLDNPLIPPSSTPYVPLLDSPHLFNTVRRNSDLSLTLAPLARFSVRLGYNRNISEGPSYSTIHEGADGLLMQFWRNGTDTWNAGLDYKLNRQTIISYDQFVMRFKNDTNWQLAGLNYQLSNGTPVALGVDLSSVWAAPCATPFLANGTVNPTCNAFLGYNRSAPTRTLAPTEQLRFQSASVPRLSFNGRALYSATTSNLDHFNETFNGLETRTAIRESIINGSARVRRINVNADLGATYQITPKLTASNLFHFWDFRIPGVNSFTEVDYTGKSLLIAPGATTTTTTADAQFLNQKTKTNTFILEWETTSQLRLSAGYRYRSRIITDAGGDFIPIHENWGLFGAAFKPTPKLRINFNVEAMYADMSFTRISPRQLQHYIVRSTYRPQTWLTFSGTLNFRESRNNVQTVNHLEHNRDFSFGTTIARSERWSLDLNYSYDDVFSSTLECYVSTPAPPTAGVAPSVCVAAATPLLSTGYYNAPTQYGSLGFTVSPVKRAHFTGGYRTTSVNGTADAPNIRQVPGSLQSQFQTPYASFAIDLAKNWSWKGDYNYYGYGEGGAIGLTAPRAFHGNVTTLAVHYAF</sequence>
<dbReference type="RefSeq" id="WP_184221933.1">
    <property type="nucleotide sequence ID" value="NZ_JACHIP010000008.1"/>
</dbReference>
<keyword evidence="2" id="KW-1185">Reference proteome</keyword>
<dbReference type="SUPFAM" id="SSF56935">
    <property type="entry name" value="Porins"/>
    <property type="match status" value="1"/>
</dbReference>
<proteinExistence type="predicted"/>
<dbReference type="Proteomes" id="UP000540989">
    <property type="component" value="Unassembled WGS sequence"/>
</dbReference>
<evidence type="ECO:0000313" key="2">
    <source>
        <dbReference type="Proteomes" id="UP000540989"/>
    </source>
</evidence>
<name>A0A7W7ZHD1_9BACT</name>
<dbReference type="AlphaFoldDB" id="A0A7W7ZHD1"/>
<accession>A0A7W7ZHD1</accession>
<gene>
    <name evidence="1" type="ORF">HDF16_004684</name>
</gene>
<organism evidence="1 2">
    <name type="scientific">Granulicella aggregans</name>
    <dbReference type="NCBI Taxonomy" id="474949"/>
    <lineage>
        <taxon>Bacteria</taxon>
        <taxon>Pseudomonadati</taxon>
        <taxon>Acidobacteriota</taxon>
        <taxon>Terriglobia</taxon>
        <taxon>Terriglobales</taxon>
        <taxon>Acidobacteriaceae</taxon>
        <taxon>Granulicella</taxon>
    </lineage>
</organism>
<evidence type="ECO:0000313" key="1">
    <source>
        <dbReference type="EMBL" id="MBB5059950.1"/>
    </source>
</evidence>
<dbReference type="EMBL" id="JACHIP010000008">
    <property type="protein sequence ID" value="MBB5059950.1"/>
    <property type="molecule type" value="Genomic_DNA"/>
</dbReference>